<dbReference type="Pfam" id="PF00069">
    <property type="entry name" value="Pkinase"/>
    <property type="match status" value="1"/>
</dbReference>
<dbReference type="FunFam" id="3.30.200.20:FF:000087">
    <property type="entry name" value="Dual specificity tyrosine-phosphorylation-regulated kinase 1A"/>
    <property type="match status" value="1"/>
</dbReference>
<dbReference type="GO" id="GO:0004713">
    <property type="term" value="F:protein tyrosine kinase activity"/>
    <property type="evidence" value="ECO:0007669"/>
    <property type="project" value="TreeGrafter"/>
</dbReference>
<feature type="compositionally biased region" description="Low complexity" evidence="11">
    <location>
        <begin position="636"/>
        <end position="645"/>
    </location>
</feature>
<dbReference type="InterPro" id="IPR000719">
    <property type="entry name" value="Prot_kinase_dom"/>
</dbReference>
<organism evidence="13 14">
    <name type="scientific">Planoprotostelium fungivorum</name>
    <dbReference type="NCBI Taxonomy" id="1890364"/>
    <lineage>
        <taxon>Eukaryota</taxon>
        <taxon>Amoebozoa</taxon>
        <taxon>Evosea</taxon>
        <taxon>Variosea</taxon>
        <taxon>Cavosteliida</taxon>
        <taxon>Cavosteliaceae</taxon>
        <taxon>Planoprotostelium</taxon>
    </lineage>
</organism>
<keyword evidence="9 10" id="KW-0067">ATP-binding</keyword>
<evidence type="ECO:0000256" key="11">
    <source>
        <dbReference type="SAM" id="MobiDB-lite"/>
    </source>
</evidence>
<keyword evidence="7 10" id="KW-0547">Nucleotide-binding</keyword>
<dbReference type="OrthoDB" id="9332038at2759"/>
<feature type="compositionally biased region" description="Pro residues" evidence="11">
    <location>
        <begin position="589"/>
        <end position="598"/>
    </location>
</feature>
<dbReference type="Proteomes" id="UP000241769">
    <property type="component" value="Unassembled WGS sequence"/>
</dbReference>
<evidence type="ECO:0000256" key="5">
    <source>
        <dbReference type="ARBA" id="ARBA00022553"/>
    </source>
</evidence>
<keyword evidence="6" id="KW-0808">Transferase</keyword>
<dbReference type="PROSITE" id="PS00107">
    <property type="entry name" value="PROTEIN_KINASE_ATP"/>
    <property type="match status" value="1"/>
</dbReference>
<evidence type="ECO:0000313" key="13">
    <source>
        <dbReference type="EMBL" id="PRP80690.1"/>
    </source>
</evidence>
<gene>
    <name evidence="13" type="ORF">PROFUN_11649</name>
</gene>
<evidence type="ECO:0000256" key="8">
    <source>
        <dbReference type="ARBA" id="ARBA00022777"/>
    </source>
</evidence>
<evidence type="ECO:0000256" key="10">
    <source>
        <dbReference type="PROSITE-ProRule" id="PRU10141"/>
    </source>
</evidence>
<evidence type="ECO:0000256" key="6">
    <source>
        <dbReference type="ARBA" id="ARBA00022679"/>
    </source>
</evidence>
<dbReference type="PANTHER" id="PTHR24058:SF17">
    <property type="entry name" value="HOMEODOMAIN INTERACTING PROTEIN KINASE, ISOFORM D"/>
    <property type="match status" value="1"/>
</dbReference>
<dbReference type="STRING" id="1890364.A0A2P6N9S5"/>
<protein>
    <recommendedName>
        <fullName evidence="12">Protein kinase domain-containing protein</fullName>
    </recommendedName>
</protein>
<feature type="compositionally biased region" description="Polar residues" evidence="11">
    <location>
        <begin position="691"/>
        <end position="708"/>
    </location>
</feature>
<feature type="compositionally biased region" description="Polar residues" evidence="11">
    <location>
        <begin position="600"/>
        <end position="629"/>
    </location>
</feature>
<dbReference type="GO" id="GO:0005737">
    <property type="term" value="C:cytoplasm"/>
    <property type="evidence" value="ECO:0007669"/>
    <property type="project" value="UniProtKB-SubCell"/>
</dbReference>
<keyword evidence="4" id="KW-0723">Serine/threonine-protein kinase</keyword>
<sequence>MGGTFDNSKRIKLSETSAFESYTPISRVRRSQSLPVNRILSYDSRPIPHAVNSGIIQLTRNLLTTYKTCHPQFKYTPTGNPRRVLTKDSDPISNDGHDNATSDYILYVNDIIGSYSNHQYQILDLLGQGTFGQVVKAINVTTKELTAIKIVKNKPAYFNQGLVEIQILEMLNHQLDPDNMHYIVRLTDYFVFRNHLCLVFELLSVNLYELLKQNNFKGLSMTLIKCFLLQILEALATIGQSDVVHCDLKPENILLQNLTSPQIKVIDFGSACFENRTVYSYIQSRFYRSPEVLLGVKYTSAIDMWSLGCISAELFLGLPLLPGNSEYNQICRIIDMFGDLPEELLLQGDKAHLYFNSPTQNKTKHTLKTEEEYARDSDVPLQPAKKYFKYKWLADIINNYTVKEDMSTEDIEKERKNRIIFIDFLRGLLCLDPKERWTAAQARSHPFLTGEAYNGQWVPPARVNNHTKPRVIPWGIQPAALTQRHVSMSFPENYMAYENFTPQGGNLPAYNHDFYTSPVGPSNVPVGRSGNAHLQGAMSYDTSFGYPDASPRQMIPPGMHMSVYGSMSSPWQYMNSNMNVSPRYSGYNQPPPQIPPSSPRSTNNKVSPRMNPNSPRMNGGKNNNSNHPHSNGYNGGYPNAYNPNNNHHHDRANGNAAPQQGRARSNSRNNRQRSKSEAQPYEMNGKAPSHWNKQPPSHNRGNLVNSKNGKIGTPQADVIRNSGGRRRTASGNQASIPRPNFEENSGTPHHKESFVPHHVHIAETDDPRDSSSDSPDSCSSPPQAEWRDDDIFDLEVNGDSPNHPHPTSKAKMLPQMQQQREMYNNFSNMRLGNGGNPMEPLLHEGRGRGQYAHGRGAAAPTSHSQSLPSSFYGMPEGMSPHHMHSAWLMQQSMAAPPYPPPNHNGYNYGMPGSFGHLAGHLFPQQTQQQHNRQSKRLLWSS</sequence>
<keyword evidence="14" id="KW-1185">Reference proteome</keyword>
<dbReference type="SUPFAM" id="SSF56112">
    <property type="entry name" value="Protein kinase-like (PK-like)"/>
    <property type="match status" value="1"/>
</dbReference>
<comment type="similarity">
    <text evidence="2">Belongs to the protein kinase superfamily. CMGC Ser/Thr protein kinase family. MNB/DYRK subfamily.</text>
</comment>
<dbReference type="PROSITE" id="PS00108">
    <property type="entry name" value="PROTEIN_KINASE_ST"/>
    <property type="match status" value="1"/>
</dbReference>
<dbReference type="InterPro" id="IPR050494">
    <property type="entry name" value="Ser_Thr_dual-spec_kinase"/>
</dbReference>
<feature type="region of interest" description="Disordered" evidence="11">
    <location>
        <begin position="582"/>
        <end position="788"/>
    </location>
</feature>
<keyword evidence="5" id="KW-0597">Phosphoprotein</keyword>
<evidence type="ECO:0000256" key="2">
    <source>
        <dbReference type="ARBA" id="ARBA00008867"/>
    </source>
</evidence>
<dbReference type="Gene3D" id="1.10.510.10">
    <property type="entry name" value="Transferase(Phosphotransferase) domain 1"/>
    <property type="match status" value="1"/>
</dbReference>
<keyword evidence="3" id="KW-0963">Cytoplasm</keyword>
<feature type="compositionally biased region" description="Low complexity" evidence="11">
    <location>
        <begin position="659"/>
        <end position="669"/>
    </location>
</feature>
<dbReference type="PROSITE" id="PS50011">
    <property type="entry name" value="PROTEIN_KINASE_DOM"/>
    <property type="match status" value="1"/>
</dbReference>
<dbReference type="FunFam" id="1.10.510.10:FF:000380">
    <property type="entry name" value="Serine/threonine-protein kinase ppk15"/>
    <property type="match status" value="1"/>
</dbReference>
<dbReference type="SMART" id="SM00220">
    <property type="entry name" value="S_TKc"/>
    <property type="match status" value="1"/>
</dbReference>
<evidence type="ECO:0000256" key="1">
    <source>
        <dbReference type="ARBA" id="ARBA00004496"/>
    </source>
</evidence>
<feature type="domain" description="Protein kinase" evidence="12">
    <location>
        <begin position="120"/>
        <end position="448"/>
    </location>
</feature>
<name>A0A2P6N9S5_9EUKA</name>
<proteinExistence type="inferred from homology"/>
<evidence type="ECO:0000256" key="9">
    <source>
        <dbReference type="ARBA" id="ARBA00022840"/>
    </source>
</evidence>
<comment type="caution">
    <text evidence="13">The sequence shown here is derived from an EMBL/GenBank/DDBJ whole genome shotgun (WGS) entry which is preliminary data.</text>
</comment>
<evidence type="ECO:0000259" key="12">
    <source>
        <dbReference type="PROSITE" id="PS50011"/>
    </source>
</evidence>
<evidence type="ECO:0000313" key="14">
    <source>
        <dbReference type="Proteomes" id="UP000241769"/>
    </source>
</evidence>
<reference evidence="13 14" key="1">
    <citation type="journal article" date="2018" name="Genome Biol. Evol.">
        <title>Multiple Roots of Fruiting Body Formation in Amoebozoa.</title>
        <authorList>
            <person name="Hillmann F."/>
            <person name="Forbes G."/>
            <person name="Novohradska S."/>
            <person name="Ferling I."/>
            <person name="Riege K."/>
            <person name="Groth M."/>
            <person name="Westermann M."/>
            <person name="Marz M."/>
            <person name="Spaller T."/>
            <person name="Winckler T."/>
            <person name="Schaap P."/>
            <person name="Glockner G."/>
        </authorList>
    </citation>
    <scope>NUCLEOTIDE SEQUENCE [LARGE SCALE GENOMIC DNA]</scope>
    <source>
        <strain evidence="13 14">Jena</strain>
    </source>
</reference>
<dbReference type="InterPro" id="IPR017441">
    <property type="entry name" value="Protein_kinase_ATP_BS"/>
</dbReference>
<dbReference type="InterPro" id="IPR011009">
    <property type="entry name" value="Kinase-like_dom_sf"/>
</dbReference>
<evidence type="ECO:0000256" key="4">
    <source>
        <dbReference type="ARBA" id="ARBA00022527"/>
    </source>
</evidence>
<dbReference type="EMBL" id="MDYQ01000141">
    <property type="protein sequence ID" value="PRP80690.1"/>
    <property type="molecule type" value="Genomic_DNA"/>
</dbReference>
<feature type="compositionally biased region" description="Basic and acidic residues" evidence="11">
    <location>
        <begin position="749"/>
        <end position="771"/>
    </location>
</feature>
<feature type="binding site" evidence="10">
    <location>
        <position position="149"/>
    </location>
    <ligand>
        <name>ATP</name>
        <dbReference type="ChEBI" id="CHEBI:30616"/>
    </ligand>
</feature>
<comment type="subcellular location">
    <subcellularLocation>
        <location evidence="1">Cytoplasm</location>
    </subcellularLocation>
</comment>
<dbReference type="InParanoid" id="A0A2P6N9S5"/>
<feature type="compositionally biased region" description="Low complexity" evidence="11">
    <location>
        <begin position="772"/>
        <end position="782"/>
    </location>
</feature>
<dbReference type="PANTHER" id="PTHR24058">
    <property type="entry name" value="DUAL SPECIFICITY PROTEIN KINASE"/>
    <property type="match status" value="1"/>
</dbReference>
<accession>A0A2P6N9S5</accession>
<dbReference type="InterPro" id="IPR008271">
    <property type="entry name" value="Ser/Thr_kinase_AS"/>
</dbReference>
<keyword evidence="8" id="KW-0418">Kinase</keyword>
<evidence type="ECO:0000256" key="7">
    <source>
        <dbReference type="ARBA" id="ARBA00022741"/>
    </source>
</evidence>
<evidence type="ECO:0000256" key="3">
    <source>
        <dbReference type="ARBA" id="ARBA00022490"/>
    </source>
</evidence>
<dbReference type="GO" id="GO:0004674">
    <property type="term" value="F:protein serine/threonine kinase activity"/>
    <property type="evidence" value="ECO:0007669"/>
    <property type="project" value="UniProtKB-KW"/>
</dbReference>
<dbReference type="AlphaFoldDB" id="A0A2P6N9S5"/>
<dbReference type="GO" id="GO:0005524">
    <property type="term" value="F:ATP binding"/>
    <property type="evidence" value="ECO:0007669"/>
    <property type="project" value="UniProtKB-UniRule"/>
</dbReference>
<dbReference type="Gene3D" id="3.30.200.20">
    <property type="entry name" value="Phosphorylase Kinase, domain 1"/>
    <property type="match status" value="1"/>
</dbReference>